<keyword evidence="1" id="KW-1133">Transmembrane helix</keyword>
<reference evidence="2" key="1">
    <citation type="submission" date="2021-06" db="EMBL/GenBank/DDBJ databases">
        <authorList>
            <person name="Kallberg Y."/>
            <person name="Tangrot J."/>
            <person name="Rosling A."/>
        </authorList>
    </citation>
    <scope>NUCLEOTIDE SEQUENCE</scope>
    <source>
        <strain evidence="2">MA453B</strain>
    </source>
</reference>
<evidence type="ECO:0000313" key="2">
    <source>
        <dbReference type="EMBL" id="CAG8823154.1"/>
    </source>
</evidence>
<dbReference type="Proteomes" id="UP000789405">
    <property type="component" value="Unassembled WGS sequence"/>
</dbReference>
<keyword evidence="3" id="KW-1185">Reference proteome</keyword>
<feature type="transmembrane region" description="Helical" evidence="1">
    <location>
        <begin position="22"/>
        <end position="43"/>
    </location>
</feature>
<evidence type="ECO:0000256" key="1">
    <source>
        <dbReference type="SAM" id="Phobius"/>
    </source>
</evidence>
<organism evidence="2 3">
    <name type="scientific">Dentiscutata erythropus</name>
    <dbReference type="NCBI Taxonomy" id="1348616"/>
    <lineage>
        <taxon>Eukaryota</taxon>
        <taxon>Fungi</taxon>
        <taxon>Fungi incertae sedis</taxon>
        <taxon>Mucoromycota</taxon>
        <taxon>Glomeromycotina</taxon>
        <taxon>Glomeromycetes</taxon>
        <taxon>Diversisporales</taxon>
        <taxon>Gigasporaceae</taxon>
        <taxon>Dentiscutata</taxon>
    </lineage>
</organism>
<feature type="non-terminal residue" evidence="2">
    <location>
        <position position="1"/>
    </location>
</feature>
<comment type="caution">
    <text evidence="2">The sequence shown here is derived from an EMBL/GenBank/DDBJ whole genome shotgun (WGS) entry which is preliminary data.</text>
</comment>
<sequence>ILENVIAHGVELLLVRVWKERFFLLGIGADLIKFLGVANFLFAKVNEALVRAKMSKREIIEYFLNHKDEFENLYQSHSSVFKSYLEARRDHKVAAFDGDQNQDLLDQVRFEYGLLHKREYLASAENMEDL</sequence>
<proteinExistence type="predicted"/>
<dbReference type="EMBL" id="CAJVPY010063058">
    <property type="protein sequence ID" value="CAG8823154.1"/>
    <property type="molecule type" value="Genomic_DNA"/>
</dbReference>
<accession>A0A9N9PAX6</accession>
<protein>
    <submittedName>
        <fullName evidence="2">8504_t:CDS:1</fullName>
    </submittedName>
</protein>
<keyword evidence="1" id="KW-0472">Membrane</keyword>
<feature type="non-terminal residue" evidence="2">
    <location>
        <position position="130"/>
    </location>
</feature>
<evidence type="ECO:0000313" key="3">
    <source>
        <dbReference type="Proteomes" id="UP000789405"/>
    </source>
</evidence>
<gene>
    <name evidence="2" type="ORF">DERYTH_LOCUS27444</name>
</gene>
<keyword evidence="1" id="KW-0812">Transmembrane</keyword>
<dbReference type="AlphaFoldDB" id="A0A9N9PAX6"/>
<name>A0A9N9PAX6_9GLOM</name>